<feature type="transmembrane region" description="Helical" evidence="1">
    <location>
        <begin position="74"/>
        <end position="98"/>
    </location>
</feature>
<evidence type="ECO:0008006" key="4">
    <source>
        <dbReference type="Google" id="ProtNLM"/>
    </source>
</evidence>
<comment type="caution">
    <text evidence="2">The sequence shown here is derived from an EMBL/GenBank/DDBJ whole genome shotgun (WGS) entry which is preliminary data.</text>
</comment>
<dbReference type="EMBL" id="MWPH01000001">
    <property type="protein sequence ID" value="OVE85765.1"/>
    <property type="molecule type" value="Genomic_DNA"/>
</dbReference>
<dbReference type="Proteomes" id="UP000196084">
    <property type="component" value="Unassembled WGS sequence"/>
</dbReference>
<keyword evidence="1" id="KW-0472">Membrane</keyword>
<keyword evidence="1" id="KW-1133">Transmembrane helix</keyword>
<dbReference type="Pfam" id="PF13197">
    <property type="entry name" value="DUF4013"/>
    <property type="match status" value="1"/>
</dbReference>
<feature type="transmembrane region" description="Helical" evidence="1">
    <location>
        <begin position="20"/>
        <end position="42"/>
    </location>
</feature>
<accession>A0A202EBZ8</accession>
<evidence type="ECO:0000256" key="1">
    <source>
        <dbReference type="SAM" id="Phobius"/>
    </source>
</evidence>
<reference evidence="2 3" key="1">
    <citation type="submission" date="2017-02" db="EMBL/GenBank/DDBJ databases">
        <title>Natronthermophilus aegyptiacus gen. nov.,sp. nov., an aerobic, extremely halophilic alkalithermophilic archaeon isolated from the athalassohaline Wadi An Natrun, Egypt.</title>
        <authorList>
            <person name="Zhao B."/>
        </authorList>
    </citation>
    <scope>NUCLEOTIDE SEQUENCE [LARGE SCALE GENOMIC DNA]</scope>
    <source>
        <strain evidence="2 3">CGMCC 1.3597</strain>
    </source>
</reference>
<dbReference type="InterPro" id="IPR025098">
    <property type="entry name" value="DUF4013"/>
</dbReference>
<gene>
    <name evidence="2" type="ORF">B2G88_02815</name>
</gene>
<organism evidence="2 3">
    <name type="scientific">Natronolimnobius baerhuensis</name>
    <dbReference type="NCBI Taxonomy" id="253108"/>
    <lineage>
        <taxon>Archaea</taxon>
        <taxon>Methanobacteriati</taxon>
        <taxon>Methanobacteriota</taxon>
        <taxon>Stenosarchaea group</taxon>
        <taxon>Halobacteria</taxon>
        <taxon>Halobacteriales</taxon>
        <taxon>Natrialbaceae</taxon>
        <taxon>Natronolimnobius</taxon>
    </lineage>
</organism>
<feature type="transmembrane region" description="Helical" evidence="1">
    <location>
        <begin position="104"/>
        <end position="137"/>
    </location>
</feature>
<feature type="transmembrane region" description="Helical" evidence="1">
    <location>
        <begin position="158"/>
        <end position="179"/>
    </location>
</feature>
<dbReference type="AlphaFoldDB" id="A0A202EBZ8"/>
<name>A0A202EBZ8_9EURY</name>
<dbReference type="RefSeq" id="WP_087713907.1">
    <property type="nucleotide sequence ID" value="NZ_MWPH01000001.1"/>
</dbReference>
<evidence type="ECO:0000313" key="3">
    <source>
        <dbReference type="Proteomes" id="UP000196084"/>
    </source>
</evidence>
<keyword evidence="1" id="KW-0812">Transmembrane</keyword>
<proteinExistence type="predicted"/>
<sequence>MLTDALSYLNNSDDAWKTTILGGIFLLFSFLLLPLFLVWGYIVRVVDRTAHGDEEAPTFEDWGEMLVDGAKVGLILLAYALVPAVVGTVLVGGILLATGGEPGVLGIGALTISALLTLAVAIAAMYVAPAGIANFAAERRLGAGIDLEALRPTLRTGTYASAWLIALGIVIVGGFVSGVLAPIPFLGPVLGALVSFYALVAAYSVIGRTWGELHPVTLEQDGTESTGERPAV</sequence>
<keyword evidence="3" id="KW-1185">Reference proteome</keyword>
<protein>
    <recommendedName>
        <fullName evidence="4">DUF4013 domain-containing protein</fullName>
    </recommendedName>
</protein>
<dbReference type="OrthoDB" id="107590at2157"/>
<evidence type="ECO:0000313" key="2">
    <source>
        <dbReference type="EMBL" id="OVE85765.1"/>
    </source>
</evidence>
<feature type="transmembrane region" description="Helical" evidence="1">
    <location>
        <begin position="185"/>
        <end position="206"/>
    </location>
</feature>